<dbReference type="Proteomes" id="UP001352852">
    <property type="component" value="Unassembled WGS sequence"/>
</dbReference>
<sequence>MWFCIQFYISISHKTILPLIAFEHAELTTSKNNCIPLSRNGCNFYRLGLPSLTTRGHSGFNTKWKFHRKLEETADLHRLNPSITNTQPDVVPLMDANSDRSTSNALK</sequence>
<name>A0ABU7EK48_9TELE</name>
<proteinExistence type="predicted"/>
<comment type="caution">
    <text evidence="2">The sequence shown here is derived from an EMBL/GenBank/DDBJ whole genome shotgun (WGS) entry which is preliminary data.</text>
</comment>
<evidence type="ECO:0000313" key="3">
    <source>
        <dbReference type="Proteomes" id="UP001352852"/>
    </source>
</evidence>
<accession>A0ABU7EK48</accession>
<keyword evidence="3" id="KW-1185">Reference proteome</keyword>
<protein>
    <submittedName>
        <fullName evidence="2">Uncharacterized protein</fullName>
    </submittedName>
</protein>
<feature type="region of interest" description="Disordered" evidence="1">
    <location>
        <begin position="81"/>
        <end position="107"/>
    </location>
</feature>
<gene>
    <name evidence="2" type="ORF">CHARACLAT_017373</name>
</gene>
<evidence type="ECO:0000256" key="1">
    <source>
        <dbReference type="SAM" id="MobiDB-lite"/>
    </source>
</evidence>
<dbReference type="EMBL" id="JAHUTJ010058837">
    <property type="protein sequence ID" value="MED6287539.1"/>
    <property type="molecule type" value="Genomic_DNA"/>
</dbReference>
<organism evidence="2 3">
    <name type="scientific">Characodon lateralis</name>
    <dbReference type="NCBI Taxonomy" id="208331"/>
    <lineage>
        <taxon>Eukaryota</taxon>
        <taxon>Metazoa</taxon>
        <taxon>Chordata</taxon>
        <taxon>Craniata</taxon>
        <taxon>Vertebrata</taxon>
        <taxon>Euteleostomi</taxon>
        <taxon>Actinopterygii</taxon>
        <taxon>Neopterygii</taxon>
        <taxon>Teleostei</taxon>
        <taxon>Neoteleostei</taxon>
        <taxon>Acanthomorphata</taxon>
        <taxon>Ovalentaria</taxon>
        <taxon>Atherinomorphae</taxon>
        <taxon>Cyprinodontiformes</taxon>
        <taxon>Goodeidae</taxon>
        <taxon>Characodon</taxon>
    </lineage>
</organism>
<reference evidence="2 3" key="1">
    <citation type="submission" date="2021-06" db="EMBL/GenBank/DDBJ databases">
        <authorList>
            <person name="Palmer J.M."/>
        </authorList>
    </citation>
    <scope>NUCLEOTIDE SEQUENCE [LARGE SCALE GENOMIC DNA]</scope>
    <source>
        <strain evidence="2 3">CL_MEX2019</strain>
        <tissue evidence="2">Muscle</tissue>
    </source>
</reference>
<evidence type="ECO:0000313" key="2">
    <source>
        <dbReference type="EMBL" id="MED6287539.1"/>
    </source>
</evidence>